<dbReference type="InterPro" id="IPR008979">
    <property type="entry name" value="Galactose-bd-like_sf"/>
</dbReference>
<evidence type="ECO:0000313" key="3">
    <source>
        <dbReference type="EMBL" id="QGQ95153.1"/>
    </source>
</evidence>
<dbReference type="AlphaFoldDB" id="A0A6B8RHY8"/>
<accession>A0A6B8RHY8</accession>
<dbReference type="SUPFAM" id="SSF49785">
    <property type="entry name" value="Galactose-binding domain-like"/>
    <property type="match status" value="1"/>
</dbReference>
<feature type="domain" description="F5/8 type C" evidence="2">
    <location>
        <begin position="113"/>
        <end position="254"/>
    </location>
</feature>
<feature type="compositionally biased region" description="Basic and acidic residues" evidence="1">
    <location>
        <begin position="140"/>
        <end position="149"/>
    </location>
</feature>
<dbReference type="Gene3D" id="2.60.120.560">
    <property type="entry name" value="Exo-inulinase, domain 1"/>
    <property type="match status" value="1"/>
</dbReference>
<gene>
    <name evidence="3" type="ORF">EHS13_09775</name>
</gene>
<dbReference type="KEGG" id="ppsc:EHS13_09775"/>
<proteinExistence type="predicted"/>
<dbReference type="InterPro" id="IPR000421">
    <property type="entry name" value="FA58C"/>
</dbReference>
<dbReference type="InterPro" id="IPR049162">
    <property type="entry name" value="GH59_C"/>
</dbReference>
<reference evidence="4" key="1">
    <citation type="submission" date="2018-11" db="EMBL/GenBank/DDBJ databases">
        <title>Complete genome sequence of Paenibacillus sp. ML311-T8.</title>
        <authorList>
            <person name="Nam Y.-D."/>
            <person name="Kang J."/>
            <person name="Chung W.-H."/>
            <person name="Park Y.S."/>
        </authorList>
    </citation>
    <scope>NUCLEOTIDE SEQUENCE [LARGE SCALE GENOMIC DNA]</scope>
    <source>
        <strain evidence="4">ML311-T8</strain>
    </source>
</reference>
<protein>
    <recommendedName>
        <fullName evidence="2">F5/8 type C domain-containing protein</fullName>
    </recommendedName>
</protein>
<feature type="region of interest" description="Disordered" evidence="1">
    <location>
        <begin position="131"/>
        <end position="157"/>
    </location>
</feature>
<dbReference type="Pfam" id="PF21708">
    <property type="entry name" value="Glyco_hydro_59_C"/>
    <property type="match status" value="1"/>
</dbReference>
<evidence type="ECO:0000256" key="1">
    <source>
        <dbReference type="SAM" id="MobiDB-lite"/>
    </source>
</evidence>
<dbReference type="Pfam" id="PF00754">
    <property type="entry name" value="F5_F8_type_C"/>
    <property type="match status" value="1"/>
</dbReference>
<keyword evidence="4" id="KW-1185">Reference proteome</keyword>
<dbReference type="EMBL" id="CP034235">
    <property type="protein sequence ID" value="QGQ95153.1"/>
    <property type="molecule type" value="Genomic_DNA"/>
</dbReference>
<sequence>MLIENSGMVSIIGRISDKGRVKQQESLQKGYKLVVDSSGNWSLRIGDPITPAASEIVLASGAVPFTANTWHNLKLSFTGSNIKAFIDNAQVASVTDTTYTKGMVALGSGWNYAQYDNISVKEAAKPNLALNKPATADSEETSKSHEAVKGNDGSTSTRWTAANASLNHWWKVDLGSLTSLTGSEVNWEHNNVYKYKVEISADNSSWTTVVDKTANPLSQQVQRDNFTANGRYVRITVTGLSAGEWASFYEFKVF</sequence>
<dbReference type="PROSITE" id="PS50022">
    <property type="entry name" value="FA58C_3"/>
    <property type="match status" value="1"/>
</dbReference>
<dbReference type="Gene3D" id="2.60.120.260">
    <property type="entry name" value="Galactose-binding domain-like"/>
    <property type="match status" value="1"/>
</dbReference>
<dbReference type="Proteomes" id="UP000426246">
    <property type="component" value="Chromosome"/>
</dbReference>
<organism evidence="3 4">
    <name type="scientific">Paenibacillus psychroresistens</name>
    <dbReference type="NCBI Taxonomy" id="1778678"/>
    <lineage>
        <taxon>Bacteria</taxon>
        <taxon>Bacillati</taxon>
        <taxon>Bacillota</taxon>
        <taxon>Bacilli</taxon>
        <taxon>Bacillales</taxon>
        <taxon>Paenibacillaceae</taxon>
        <taxon>Paenibacillus</taxon>
    </lineage>
</organism>
<name>A0A6B8RHY8_9BACL</name>
<dbReference type="InterPro" id="IPR013320">
    <property type="entry name" value="ConA-like_dom_sf"/>
</dbReference>
<evidence type="ECO:0000313" key="4">
    <source>
        <dbReference type="Proteomes" id="UP000426246"/>
    </source>
</evidence>
<evidence type="ECO:0000259" key="2">
    <source>
        <dbReference type="PROSITE" id="PS50022"/>
    </source>
</evidence>
<dbReference type="SUPFAM" id="SSF49899">
    <property type="entry name" value="Concanavalin A-like lectins/glucanases"/>
    <property type="match status" value="1"/>
</dbReference>